<reference evidence="2" key="1">
    <citation type="submission" date="2021-05" db="EMBL/GenBank/DDBJ databases">
        <authorList>
            <person name="Kaiqin L."/>
            <person name="Jian G."/>
        </authorList>
    </citation>
    <scope>NUCLEOTIDE SEQUENCE</scope>
    <source>
        <strain evidence="2">HDS5</strain>
    </source>
</reference>
<dbReference type="Gene3D" id="3.30.230.10">
    <property type="match status" value="1"/>
</dbReference>
<evidence type="ECO:0000313" key="3">
    <source>
        <dbReference type="Proteomes" id="UP000682416"/>
    </source>
</evidence>
<dbReference type="AlphaFoldDB" id="A0A975QMD8"/>
<dbReference type="KEGG" id="nec:KGD82_17000"/>
<evidence type="ECO:0000256" key="1">
    <source>
        <dbReference type="SAM" id="MobiDB-lite"/>
    </source>
</evidence>
<dbReference type="Proteomes" id="UP000682416">
    <property type="component" value="Chromosome"/>
</dbReference>
<dbReference type="SUPFAM" id="SSF54211">
    <property type="entry name" value="Ribosomal protein S5 domain 2-like"/>
    <property type="match status" value="1"/>
</dbReference>
<organism evidence="2 3">
    <name type="scientific">Nocardiopsis eucommiae</name>
    <dbReference type="NCBI Taxonomy" id="2831970"/>
    <lineage>
        <taxon>Bacteria</taxon>
        <taxon>Bacillati</taxon>
        <taxon>Actinomycetota</taxon>
        <taxon>Actinomycetes</taxon>
        <taxon>Streptosporangiales</taxon>
        <taxon>Nocardiopsidaceae</taxon>
        <taxon>Nocardiopsis</taxon>
    </lineage>
</organism>
<gene>
    <name evidence="2" type="ORF">KGD82_17000</name>
</gene>
<dbReference type="InterPro" id="IPR014721">
    <property type="entry name" value="Ribsml_uS5_D2-typ_fold_subgr"/>
</dbReference>
<evidence type="ECO:0000313" key="2">
    <source>
        <dbReference type="EMBL" id="QVJ03304.1"/>
    </source>
</evidence>
<feature type="region of interest" description="Disordered" evidence="1">
    <location>
        <begin position="123"/>
        <end position="146"/>
    </location>
</feature>
<name>A0A975QMD8_9ACTN</name>
<dbReference type="InterPro" id="IPR020568">
    <property type="entry name" value="Ribosomal_Su5_D2-typ_SF"/>
</dbReference>
<protein>
    <submittedName>
        <fullName evidence="2">Uncharacterized protein</fullName>
    </submittedName>
</protein>
<dbReference type="EMBL" id="CP074402">
    <property type="protein sequence ID" value="QVJ03304.1"/>
    <property type="molecule type" value="Genomic_DNA"/>
</dbReference>
<sequence>MPRTVSGVFVRNVLQTACPGYFALVWLDAGPALSGADFEFVDDLPATCPRPDAPLPEAFRNAFAEGVRVGLEARGKGRSVHATRIVLRDALWSEIDSNPWSFEVAGRYAATEVLACVREDRAPRQAGRNARTDRPIPPMPSTRTRG</sequence>
<accession>A0A975QMD8</accession>
<proteinExistence type="predicted"/>
<keyword evidence="3" id="KW-1185">Reference proteome</keyword>